<keyword evidence="3" id="KW-1185">Reference proteome</keyword>
<accession>A0A963YP51</accession>
<gene>
    <name evidence="2" type="ORF">ASILVAE211_02600</name>
</gene>
<reference evidence="2" key="1">
    <citation type="journal article" date="2021" name="Microorganisms">
        <title>Acidisoma silvae sp. nov. and Acidisomacellulosilytica sp. nov., Two Acidophilic Bacteria Isolated from Decaying Wood, Hydrolyzing Cellulose and Producing Poly-3-hydroxybutyrate.</title>
        <authorList>
            <person name="Mieszkin S."/>
            <person name="Pouder E."/>
            <person name="Uroz S."/>
            <person name="Simon-Colin C."/>
            <person name="Alain K."/>
        </authorList>
    </citation>
    <scope>NUCLEOTIDE SEQUENCE</scope>
    <source>
        <strain evidence="2">HW T2.11</strain>
    </source>
</reference>
<protein>
    <recommendedName>
        <fullName evidence="1">Tse2 ADP-ribosyltransferase toxin domain-containing protein</fullName>
    </recommendedName>
</protein>
<comment type="caution">
    <text evidence="2">The sequence shown here is derived from an EMBL/GenBank/DDBJ whole genome shotgun (WGS) entry which is preliminary data.</text>
</comment>
<evidence type="ECO:0000313" key="3">
    <source>
        <dbReference type="Proteomes" id="UP000708298"/>
    </source>
</evidence>
<organism evidence="2 3">
    <name type="scientific">Acidisoma silvae</name>
    <dbReference type="NCBI Taxonomy" id="2802396"/>
    <lineage>
        <taxon>Bacteria</taxon>
        <taxon>Pseudomonadati</taxon>
        <taxon>Pseudomonadota</taxon>
        <taxon>Alphaproteobacteria</taxon>
        <taxon>Acetobacterales</taxon>
        <taxon>Acidocellaceae</taxon>
        <taxon>Acidisoma</taxon>
    </lineage>
</organism>
<name>A0A963YP51_9PROT</name>
<sequence>MGITTVDLYRLGNNASARLDNVRSQDVTHYQNSGMTWVKAGTGGISTFDKPIHGKGRLWHLPAGHDYGTLLLVWNDHGQHWSWEPTQDMPLDDYKRLLCVSNAAFM</sequence>
<evidence type="ECO:0000259" key="1">
    <source>
        <dbReference type="Pfam" id="PF18648"/>
    </source>
</evidence>
<proteinExistence type="predicted"/>
<dbReference type="EMBL" id="JAESVB010000001">
    <property type="protein sequence ID" value="MCB8874058.1"/>
    <property type="molecule type" value="Genomic_DNA"/>
</dbReference>
<reference evidence="2" key="2">
    <citation type="submission" date="2021-01" db="EMBL/GenBank/DDBJ databases">
        <authorList>
            <person name="Mieszkin S."/>
            <person name="Pouder E."/>
            <person name="Alain K."/>
        </authorList>
    </citation>
    <scope>NUCLEOTIDE SEQUENCE</scope>
    <source>
        <strain evidence="2">HW T2.11</strain>
    </source>
</reference>
<evidence type="ECO:0000313" key="2">
    <source>
        <dbReference type="EMBL" id="MCB8874058.1"/>
    </source>
</evidence>
<dbReference type="RefSeq" id="WP_227319713.1">
    <property type="nucleotide sequence ID" value="NZ_JAESVB010000001.1"/>
</dbReference>
<dbReference type="Pfam" id="PF18648">
    <property type="entry name" value="ADPRTs_Tse2"/>
    <property type="match status" value="1"/>
</dbReference>
<feature type="domain" description="Tse2 ADP-ribosyltransferase toxin" evidence="1">
    <location>
        <begin position="22"/>
        <end position="98"/>
    </location>
</feature>
<dbReference type="AlphaFoldDB" id="A0A963YP51"/>
<dbReference type="Proteomes" id="UP000708298">
    <property type="component" value="Unassembled WGS sequence"/>
</dbReference>
<dbReference type="InterPro" id="IPR041018">
    <property type="entry name" value="ADPRTs_Tse2"/>
</dbReference>